<keyword evidence="4 10" id="KW-0133">Cell shape</keyword>
<dbReference type="InterPro" id="IPR051050">
    <property type="entry name" value="Lipid_II_flippase_MurJ/MviN"/>
</dbReference>
<keyword evidence="10" id="KW-0997">Cell inner membrane</keyword>
<dbReference type="Proteomes" id="UP000477782">
    <property type="component" value="Unassembled WGS sequence"/>
</dbReference>
<dbReference type="PANTHER" id="PTHR47019">
    <property type="entry name" value="LIPID II FLIPPASE MURJ"/>
    <property type="match status" value="1"/>
</dbReference>
<evidence type="ECO:0000256" key="3">
    <source>
        <dbReference type="ARBA" id="ARBA00022692"/>
    </source>
</evidence>
<keyword evidence="10 11" id="KW-0961">Cell wall biogenesis/degradation</keyword>
<evidence type="ECO:0000313" key="12">
    <source>
        <dbReference type="EMBL" id="NEY89836.1"/>
    </source>
</evidence>
<keyword evidence="10 11" id="KW-0813">Transport</keyword>
<evidence type="ECO:0000256" key="10">
    <source>
        <dbReference type="HAMAP-Rule" id="MF_02078"/>
    </source>
</evidence>
<dbReference type="GO" id="GO:0005886">
    <property type="term" value="C:plasma membrane"/>
    <property type="evidence" value="ECO:0007669"/>
    <property type="project" value="UniProtKB-SubCell"/>
</dbReference>
<dbReference type="AlphaFoldDB" id="A0A6M0QR47"/>
<keyword evidence="13" id="KW-1185">Reference proteome</keyword>
<dbReference type="PANTHER" id="PTHR47019:SF1">
    <property type="entry name" value="LIPID II FLIPPASE MURJ"/>
    <property type="match status" value="1"/>
</dbReference>
<keyword evidence="5 10" id="KW-0573">Peptidoglycan synthesis</keyword>
<dbReference type="PRINTS" id="PR01806">
    <property type="entry name" value="VIRFACTRMVIN"/>
</dbReference>
<feature type="transmembrane region" description="Helical" evidence="10">
    <location>
        <begin position="345"/>
        <end position="366"/>
    </location>
</feature>
<feature type="transmembrane region" description="Helical" evidence="10">
    <location>
        <begin position="128"/>
        <end position="151"/>
    </location>
</feature>
<accession>A0A6M0QR47</accession>
<dbReference type="NCBIfam" id="TIGR01695">
    <property type="entry name" value="murJ_mviN"/>
    <property type="match status" value="1"/>
</dbReference>
<dbReference type="GO" id="GO:0009252">
    <property type="term" value="P:peptidoglycan biosynthetic process"/>
    <property type="evidence" value="ECO:0007669"/>
    <property type="project" value="UniProtKB-UniRule"/>
</dbReference>
<dbReference type="GO" id="GO:0015648">
    <property type="term" value="F:lipid-linked peptidoglycan transporter activity"/>
    <property type="evidence" value="ECO:0007669"/>
    <property type="project" value="UniProtKB-UniRule"/>
</dbReference>
<dbReference type="InterPro" id="IPR004268">
    <property type="entry name" value="MurJ"/>
</dbReference>
<keyword evidence="6 10" id="KW-1133">Transmembrane helix</keyword>
<evidence type="ECO:0000256" key="7">
    <source>
        <dbReference type="ARBA" id="ARBA00023136"/>
    </source>
</evidence>
<dbReference type="GO" id="GO:0034204">
    <property type="term" value="P:lipid translocation"/>
    <property type="evidence" value="ECO:0007669"/>
    <property type="project" value="TreeGrafter"/>
</dbReference>
<dbReference type="PIRSF" id="PIRSF002869">
    <property type="entry name" value="MviN"/>
    <property type="match status" value="1"/>
</dbReference>
<comment type="function">
    <text evidence="8 10 11">Involved in peptidoglycan biosynthesis. Transports lipid-linked peptidoglycan precursors from the inner to the outer leaflet of the cytoplasmic membrane.</text>
</comment>
<feature type="transmembrane region" description="Helical" evidence="10">
    <location>
        <begin position="449"/>
        <end position="470"/>
    </location>
</feature>
<evidence type="ECO:0000256" key="11">
    <source>
        <dbReference type="PIRNR" id="PIRNR002869"/>
    </source>
</evidence>
<evidence type="ECO:0000256" key="2">
    <source>
        <dbReference type="ARBA" id="ARBA00022475"/>
    </source>
</evidence>
<comment type="caution">
    <text evidence="12">The sequence shown here is derived from an EMBL/GenBank/DDBJ whole genome shotgun (WGS) entry which is preliminary data.</text>
</comment>
<feature type="transmembrane region" description="Helical" evidence="10">
    <location>
        <begin position="230"/>
        <end position="250"/>
    </location>
</feature>
<keyword evidence="7 10" id="KW-0472">Membrane</keyword>
<feature type="transmembrane region" description="Helical" evidence="10">
    <location>
        <begin position="95"/>
        <end position="116"/>
    </location>
</feature>
<sequence>MSGAGRMIRNILTLGLWTLVSRGAGLARDLMMANYLGAGVVADAFNVAFSLPNMFRRFFAEGAFNQAFVPIYAKKLQSGEDAETFAQDAFAGLSAVLLALVLLGTLAMPGLVWAMASGFVGDARFDLAVSFGRITFCYIFFISLFAMLAGVLNAHGRFAEAGFVPVLMNLVFIAAMWLAVLMGWDMGTTLVWTVPVTGIAQLAFTWRAAVRIGFVPHFRLPHMTPDLKRLMITALPAMLAGGVVQINLLVSRQVASGTEGAISWLVYADHLYQLPLGVVAIAVGTVLLPELARRLSAGDAVGGQNAFNRGAEFALALTLPSAMGLMVLAHPIIEVIYQRGAFDAHATANTALALAIYAAGLPAFVLQKVLQPLFFAREDTRRPFRYAVWSMVTNAAIAIGLLPFIGFAAAALATTLSAWIMVGQLWWGARAMGPEARFDDRLLIRLPRILMACAAMVAVIWAGAMLLQPWLQSPGWRYFALTGLIGFGIVSYFASGFALDAFRLDEVKGLRRQR</sequence>
<evidence type="ECO:0000313" key="13">
    <source>
        <dbReference type="Proteomes" id="UP000477782"/>
    </source>
</evidence>
<evidence type="ECO:0000256" key="4">
    <source>
        <dbReference type="ARBA" id="ARBA00022960"/>
    </source>
</evidence>
<organism evidence="12 13">
    <name type="scientific">Tabrizicola oligotrophica</name>
    <dbReference type="NCBI Taxonomy" id="2710650"/>
    <lineage>
        <taxon>Bacteria</taxon>
        <taxon>Pseudomonadati</taxon>
        <taxon>Pseudomonadota</taxon>
        <taxon>Alphaproteobacteria</taxon>
        <taxon>Rhodobacterales</taxon>
        <taxon>Paracoccaceae</taxon>
        <taxon>Tabrizicola</taxon>
    </lineage>
</organism>
<dbReference type="RefSeq" id="WP_164623872.1">
    <property type="nucleotide sequence ID" value="NZ_JAAIVJ010000002.1"/>
</dbReference>
<feature type="transmembrane region" description="Helical" evidence="10">
    <location>
        <begin position="190"/>
        <end position="209"/>
    </location>
</feature>
<evidence type="ECO:0000256" key="8">
    <source>
        <dbReference type="ARBA" id="ARBA00060041"/>
    </source>
</evidence>
<feature type="transmembrane region" description="Helical" evidence="10">
    <location>
        <begin position="270"/>
        <end position="292"/>
    </location>
</feature>
<dbReference type="GO" id="GO:0008360">
    <property type="term" value="P:regulation of cell shape"/>
    <property type="evidence" value="ECO:0007669"/>
    <property type="project" value="UniProtKB-UniRule"/>
</dbReference>
<evidence type="ECO:0000256" key="5">
    <source>
        <dbReference type="ARBA" id="ARBA00022984"/>
    </source>
</evidence>
<feature type="transmembrane region" description="Helical" evidence="10">
    <location>
        <begin position="386"/>
        <end position="405"/>
    </location>
</feature>
<keyword evidence="3 10" id="KW-0812">Transmembrane</keyword>
<gene>
    <name evidence="10 12" type="primary">murJ</name>
    <name evidence="12" type="ORF">G4Z14_05945</name>
</gene>
<feature type="transmembrane region" description="Helical" evidence="10">
    <location>
        <begin position="411"/>
        <end position="429"/>
    </location>
</feature>
<proteinExistence type="inferred from homology"/>
<keyword evidence="2 10" id="KW-1003">Cell membrane</keyword>
<dbReference type="EMBL" id="JAAIVJ010000002">
    <property type="protein sequence ID" value="NEY89836.1"/>
    <property type="molecule type" value="Genomic_DNA"/>
</dbReference>
<name>A0A6M0QR47_9RHOB</name>
<dbReference type="CDD" id="cd13123">
    <property type="entry name" value="MATE_MurJ_like"/>
    <property type="match status" value="1"/>
</dbReference>
<dbReference type="Pfam" id="PF03023">
    <property type="entry name" value="MurJ"/>
    <property type="match status" value="1"/>
</dbReference>
<dbReference type="HAMAP" id="MF_02078">
    <property type="entry name" value="MurJ_MviN"/>
    <property type="match status" value="1"/>
</dbReference>
<comment type="subcellular location">
    <subcellularLocation>
        <location evidence="10">Cell inner membrane</location>
        <topology evidence="10">Multi-pass membrane protein</topology>
    </subcellularLocation>
    <subcellularLocation>
        <location evidence="1">Cell membrane</location>
        <topology evidence="1">Multi-pass membrane protein</topology>
    </subcellularLocation>
</comment>
<feature type="transmembrane region" description="Helical" evidence="10">
    <location>
        <begin position="476"/>
        <end position="502"/>
    </location>
</feature>
<evidence type="ECO:0000256" key="9">
    <source>
        <dbReference type="ARBA" id="ARBA00061532"/>
    </source>
</evidence>
<dbReference type="UniPathway" id="UPA00219"/>
<reference evidence="12 13" key="1">
    <citation type="submission" date="2020-02" db="EMBL/GenBank/DDBJ databases">
        <authorList>
            <person name="Chen W.-M."/>
        </authorList>
    </citation>
    <scope>NUCLEOTIDE SEQUENCE [LARGE SCALE GENOMIC DNA]</scope>
    <source>
        <strain evidence="12 13">KMS-5</strain>
    </source>
</reference>
<feature type="transmembrane region" description="Helical" evidence="10">
    <location>
        <begin position="163"/>
        <end position="184"/>
    </location>
</feature>
<evidence type="ECO:0000256" key="6">
    <source>
        <dbReference type="ARBA" id="ARBA00022989"/>
    </source>
</evidence>
<evidence type="ECO:0000256" key="1">
    <source>
        <dbReference type="ARBA" id="ARBA00004651"/>
    </source>
</evidence>
<dbReference type="GO" id="GO:0071555">
    <property type="term" value="P:cell wall organization"/>
    <property type="evidence" value="ECO:0007669"/>
    <property type="project" value="UniProtKB-UniRule"/>
</dbReference>
<protein>
    <recommendedName>
        <fullName evidence="10">Probable lipid II flippase MurJ</fullName>
    </recommendedName>
</protein>
<comment type="pathway">
    <text evidence="10">Cell wall biogenesis; peptidoglycan biosynthesis.</text>
</comment>
<feature type="transmembrane region" description="Helical" evidence="10">
    <location>
        <begin position="313"/>
        <end position="333"/>
    </location>
</feature>
<comment type="similarity">
    <text evidence="9 10 11">Belongs to the MurJ/MviN family.</text>
</comment>